<dbReference type="AlphaFoldDB" id="A0A4Z1KHZ9"/>
<feature type="signal peptide" evidence="1">
    <location>
        <begin position="1"/>
        <end position="18"/>
    </location>
</feature>
<evidence type="ECO:0000313" key="2">
    <source>
        <dbReference type="EMBL" id="TGO81087.1"/>
    </source>
</evidence>
<keyword evidence="3" id="KW-1185">Reference proteome</keyword>
<protein>
    <submittedName>
        <fullName evidence="2">Uncharacterized protein</fullName>
    </submittedName>
</protein>
<reference evidence="2 3" key="1">
    <citation type="submission" date="2017-12" db="EMBL/GenBank/DDBJ databases">
        <title>Comparative genomics of Botrytis spp.</title>
        <authorList>
            <person name="Valero-Jimenez C.A."/>
            <person name="Tapia P."/>
            <person name="Veloso J."/>
            <person name="Silva-Moreno E."/>
            <person name="Staats M."/>
            <person name="Valdes J.H."/>
            <person name="Van Kan J.A.L."/>
        </authorList>
    </citation>
    <scope>NUCLEOTIDE SEQUENCE [LARGE SCALE GENOMIC DNA]</scope>
    <source>
        <strain evidence="2 3">MUCL3349</strain>
    </source>
</reference>
<keyword evidence="1" id="KW-0732">Signal</keyword>
<sequence length="160" mass="16199">MNFVKCLLVASVADRASAASSAYSPATIALYLGVQAGDVTDLMNTTDYVNIDATKWAVTFNQYTEDVAAWSPVTKERVFLDRVSCLSDIACVLCIGAAIAGATGPIAACASTAYAAIAATAAETAGATIPPIILTFASCALPFVASGLGVASACIEYLGA</sequence>
<dbReference type="Proteomes" id="UP000297280">
    <property type="component" value="Unassembled WGS sequence"/>
</dbReference>
<gene>
    <name evidence="2" type="ORF">BPOR_1361g00010</name>
</gene>
<name>A0A4Z1KHZ9_9HELO</name>
<evidence type="ECO:0000256" key="1">
    <source>
        <dbReference type="SAM" id="SignalP"/>
    </source>
</evidence>
<accession>A0A4Z1KHZ9</accession>
<evidence type="ECO:0000313" key="3">
    <source>
        <dbReference type="Proteomes" id="UP000297280"/>
    </source>
</evidence>
<organism evidence="2 3">
    <name type="scientific">Botrytis porri</name>
    <dbReference type="NCBI Taxonomy" id="87229"/>
    <lineage>
        <taxon>Eukaryota</taxon>
        <taxon>Fungi</taxon>
        <taxon>Dikarya</taxon>
        <taxon>Ascomycota</taxon>
        <taxon>Pezizomycotina</taxon>
        <taxon>Leotiomycetes</taxon>
        <taxon>Helotiales</taxon>
        <taxon>Sclerotiniaceae</taxon>
        <taxon>Botrytis</taxon>
    </lineage>
</organism>
<feature type="chain" id="PRO_5021350461" evidence="1">
    <location>
        <begin position="19"/>
        <end position="160"/>
    </location>
</feature>
<dbReference type="OrthoDB" id="5096681at2759"/>
<dbReference type="EMBL" id="PQXO01001353">
    <property type="protein sequence ID" value="TGO81087.1"/>
    <property type="molecule type" value="Genomic_DNA"/>
</dbReference>
<comment type="caution">
    <text evidence="2">The sequence shown here is derived from an EMBL/GenBank/DDBJ whole genome shotgun (WGS) entry which is preliminary data.</text>
</comment>
<proteinExistence type="predicted"/>